<feature type="domain" description="tRNA synthetases class I (E and Q) anti-codon binding" evidence="14">
    <location>
        <begin position="467"/>
        <end position="533"/>
    </location>
</feature>
<dbReference type="GO" id="GO:0005524">
    <property type="term" value="F:ATP binding"/>
    <property type="evidence" value="ECO:0007669"/>
    <property type="project" value="UniProtKB-KW"/>
</dbReference>
<evidence type="ECO:0000256" key="3">
    <source>
        <dbReference type="ARBA" id="ARBA00022490"/>
    </source>
</evidence>
<dbReference type="InterPro" id="IPR050132">
    <property type="entry name" value="Gln/Glu-tRNA_Ligase"/>
</dbReference>
<protein>
    <recommendedName>
        <fullName evidence="2 10">Glutamine--tRNA ligase</fullName>
        <ecNumber evidence="2 10">6.1.1.18</ecNumber>
    </recommendedName>
</protein>
<dbReference type="EMBL" id="JACXWD010000149">
    <property type="protein sequence ID" value="MBD3869659.1"/>
    <property type="molecule type" value="Genomic_DNA"/>
</dbReference>
<dbReference type="SUPFAM" id="SSF52374">
    <property type="entry name" value="Nucleotidylyl transferase"/>
    <property type="match status" value="1"/>
</dbReference>
<feature type="domain" description="Glutamyl/glutaminyl-tRNA synthetase class Ib anti-codon binding" evidence="13">
    <location>
        <begin position="350"/>
        <end position="450"/>
    </location>
</feature>
<dbReference type="InterPro" id="IPR004514">
    <property type="entry name" value="Gln-tRNA-synth"/>
</dbReference>
<dbReference type="Proteomes" id="UP000648239">
    <property type="component" value="Unassembled WGS sequence"/>
</dbReference>
<evidence type="ECO:0000256" key="5">
    <source>
        <dbReference type="ARBA" id="ARBA00022741"/>
    </source>
</evidence>
<keyword evidence="5 11" id="KW-0547">Nucleotide-binding</keyword>
<accession>A0A8J7CFL0</accession>
<feature type="non-terminal residue" evidence="15">
    <location>
        <position position="533"/>
    </location>
</feature>
<evidence type="ECO:0000256" key="2">
    <source>
        <dbReference type="ARBA" id="ARBA00012836"/>
    </source>
</evidence>
<dbReference type="Pfam" id="PF03950">
    <property type="entry name" value="tRNA-synt_1c_C"/>
    <property type="match status" value="1"/>
</dbReference>
<feature type="domain" description="Glutamyl/glutaminyl-tRNA synthetase class Ib catalytic" evidence="12">
    <location>
        <begin position="38"/>
        <end position="337"/>
    </location>
</feature>
<dbReference type="PANTHER" id="PTHR43097:SF5">
    <property type="entry name" value="GLUTAMATE--TRNA LIGASE"/>
    <property type="match status" value="1"/>
</dbReference>
<comment type="catalytic activity">
    <reaction evidence="9">
        <text>tRNA(Gln) + L-glutamine + ATP = L-glutaminyl-tRNA(Gln) + AMP + diphosphate</text>
        <dbReference type="Rhea" id="RHEA:20121"/>
        <dbReference type="Rhea" id="RHEA-COMP:9662"/>
        <dbReference type="Rhea" id="RHEA-COMP:9681"/>
        <dbReference type="ChEBI" id="CHEBI:30616"/>
        <dbReference type="ChEBI" id="CHEBI:33019"/>
        <dbReference type="ChEBI" id="CHEBI:58359"/>
        <dbReference type="ChEBI" id="CHEBI:78442"/>
        <dbReference type="ChEBI" id="CHEBI:78521"/>
        <dbReference type="ChEBI" id="CHEBI:456215"/>
        <dbReference type="EC" id="6.1.1.18"/>
    </reaction>
</comment>
<evidence type="ECO:0000313" key="15">
    <source>
        <dbReference type="EMBL" id="MBD3869659.1"/>
    </source>
</evidence>
<proteinExistence type="inferred from homology"/>
<dbReference type="FunFam" id="3.90.800.10:FF:000001">
    <property type="entry name" value="Glutamine--tRNA ligase"/>
    <property type="match status" value="1"/>
</dbReference>
<dbReference type="Gene3D" id="3.40.50.620">
    <property type="entry name" value="HUPs"/>
    <property type="match status" value="1"/>
</dbReference>
<evidence type="ECO:0000256" key="10">
    <source>
        <dbReference type="NCBIfam" id="TIGR00440"/>
    </source>
</evidence>
<evidence type="ECO:0000259" key="12">
    <source>
        <dbReference type="Pfam" id="PF00749"/>
    </source>
</evidence>
<dbReference type="FunFam" id="2.40.240.10:FF:000001">
    <property type="entry name" value="Glutamine--tRNA ligase"/>
    <property type="match status" value="1"/>
</dbReference>
<keyword evidence="8 11" id="KW-0030">Aminoacyl-tRNA synthetase</keyword>
<evidence type="ECO:0000256" key="8">
    <source>
        <dbReference type="ARBA" id="ARBA00023146"/>
    </source>
</evidence>
<evidence type="ECO:0000259" key="13">
    <source>
        <dbReference type="Pfam" id="PF03950"/>
    </source>
</evidence>
<dbReference type="InterPro" id="IPR011035">
    <property type="entry name" value="Ribosomal_bL25/Gln-tRNA_synth"/>
</dbReference>
<dbReference type="GO" id="GO:0006425">
    <property type="term" value="P:glutaminyl-tRNA aminoacylation"/>
    <property type="evidence" value="ECO:0007669"/>
    <property type="project" value="UniProtKB-UniRule"/>
</dbReference>
<keyword evidence="3" id="KW-0963">Cytoplasm</keyword>
<dbReference type="Pfam" id="PF20974">
    <property type="entry name" value="tRNA-synt_1c_C2"/>
    <property type="match status" value="1"/>
</dbReference>
<dbReference type="GO" id="GO:0005829">
    <property type="term" value="C:cytosol"/>
    <property type="evidence" value="ECO:0007669"/>
    <property type="project" value="TreeGrafter"/>
</dbReference>
<dbReference type="NCBIfam" id="NF011291">
    <property type="entry name" value="PRK14703.1"/>
    <property type="match status" value="1"/>
</dbReference>
<dbReference type="EC" id="6.1.1.18" evidence="2 10"/>
<dbReference type="Gene3D" id="2.40.240.10">
    <property type="entry name" value="Ribosomal Protein L25, Chain P"/>
    <property type="match status" value="2"/>
</dbReference>
<dbReference type="NCBIfam" id="TIGR00440">
    <property type="entry name" value="glnS"/>
    <property type="match status" value="1"/>
</dbReference>
<evidence type="ECO:0000256" key="11">
    <source>
        <dbReference type="RuleBase" id="RU363037"/>
    </source>
</evidence>
<name>A0A8J7CFL0_9BACT</name>
<dbReference type="InterPro" id="IPR020059">
    <property type="entry name" value="Glu/Gln-tRNA-synth_Ib_codon-bd"/>
</dbReference>
<evidence type="ECO:0000256" key="1">
    <source>
        <dbReference type="ARBA" id="ARBA00005594"/>
    </source>
</evidence>
<dbReference type="InterPro" id="IPR000924">
    <property type="entry name" value="Glu/Gln-tRNA-synth"/>
</dbReference>
<dbReference type="FunFam" id="1.10.1160.10:FF:000001">
    <property type="entry name" value="Glutamine--tRNA ligase"/>
    <property type="match status" value="1"/>
</dbReference>
<organism evidence="15 16">
    <name type="scientific">Candidatus Polarisedimenticola svalbardensis</name>
    <dbReference type="NCBI Taxonomy" id="2886004"/>
    <lineage>
        <taxon>Bacteria</taxon>
        <taxon>Pseudomonadati</taxon>
        <taxon>Acidobacteriota</taxon>
        <taxon>Candidatus Polarisedimenticolia</taxon>
        <taxon>Candidatus Polarisedimenticolales</taxon>
        <taxon>Candidatus Polarisedimenticolaceae</taxon>
        <taxon>Candidatus Polarisedimenticola</taxon>
    </lineage>
</organism>
<evidence type="ECO:0000256" key="6">
    <source>
        <dbReference type="ARBA" id="ARBA00022840"/>
    </source>
</evidence>
<evidence type="ECO:0000259" key="14">
    <source>
        <dbReference type="Pfam" id="PF20974"/>
    </source>
</evidence>
<keyword evidence="4 11" id="KW-0436">Ligase</keyword>
<keyword evidence="6 11" id="KW-0067">ATP-binding</keyword>
<dbReference type="InterPro" id="IPR049437">
    <property type="entry name" value="tRNA-synt_1c_C2"/>
</dbReference>
<dbReference type="PRINTS" id="PR00987">
    <property type="entry name" value="TRNASYNTHGLU"/>
</dbReference>
<dbReference type="Pfam" id="PF00749">
    <property type="entry name" value="tRNA-synt_1c"/>
    <property type="match status" value="1"/>
</dbReference>
<dbReference type="InterPro" id="IPR001412">
    <property type="entry name" value="aa-tRNA-synth_I_CS"/>
</dbReference>
<comment type="similarity">
    <text evidence="1 11">Belongs to the class-I aminoacyl-tRNA synthetase family.</text>
</comment>
<dbReference type="FunFam" id="3.40.50.620:FF:000037">
    <property type="entry name" value="Glutamine--tRNA ligase cytoplasmic"/>
    <property type="match status" value="1"/>
</dbReference>
<sequence length="533" mass="61470">MNEDRTADNAPEETGENLDFIRAMVKADVEAGANEGRVHTRFPPEPNGYLHIGHSKAILLSWNIAKEFGGKFNLRFDDTNPEKEETEYVDAIKKDLRWLGVDWEDREFFASDYFDTLYEWAQHLIREGKAYVCSLGEAEIRQYRGTVTEPGVASPDRDRPIEESLDLFARMKAGKFDEGAYTLRAKIDMAHSNMKMRDPLLYRIRKMPHHRTGTTWNIYPFYDFAHGQSDAIEGITHSLCTLEFEVNRPLYDWFIQNLPVPYEPHQTEFARLNLTYTVMSKRKLRQLVEGNVVGGWDDPRMPTISGLRRLGYTSESIQRFAETVGIAKRNSTVDLDLLKWSLREELNRTADRVMVVLRPLKVVITNYPEGQVEDLECVNNPEDESAGTRMVPFSRELWIERDDFREEAPRKFFRLKPGKEVRLKHAYFITCDEVIKDDSGEVVELRCSYDPESRGGMSPDGRKVKGTLHWVSAQHAVEAEVRLYDNLFREPFPEEGGGFMDNLNPDSLEVLTDAKLEPGLAGKETGFRCQFMR</sequence>
<evidence type="ECO:0000313" key="16">
    <source>
        <dbReference type="Proteomes" id="UP000648239"/>
    </source>
</evidence>
<dbReference type="GO" id="GO:0004819">
    <property type="term" value="F:glutamine-tRNA ligase activity"/>
    <property type="evidence" value="ECO:0007669"/>
    <property type="project" value="UniProtKB-UniRule"/>
</dbReference>
<dbReference type="InterPro" id="IPR014729">
    <property type="entry name" value="Rossmann-like_a/b/a_fold"/>
</dbReference>
<reference evidence="15 16" key="1">
    <citation type="submission" date="2020-08" db="EMBL/GenBank/DDBJ databases">
        <title>Acidobacteriota in marine sediments use diverse sulfur dissimilation pathways.</title>
        <authorList>
            <person name="Wasmund K."/>
        </authorList>
    </citation>
    <scope>NUCLEOTIDE SEQUENCE [LARGE SCALE GENOMIC DNA]</scope>
    <source>
        <strain evidence="15">MAG AM4</strain>
    </source>
</reference>
<evidence type="ECO:0000256" key="9">
    <source>
        <dbReference type="ARBA" id="ARBA00048270"/>
    </source>
</evidence>
<comment type="caution">
    <text evidence="15">The sequence shown here is derived from an EMBL/GenBank/DDBJ whole genome shotgun (WGS) entry which is preliminary data.</text>
</comment>
<dbReference type="PANTHER" id="PTHR43097">
    <property type="entry name" value="GLUTAMINE-TRNA LIGASE"/>
    <property type="match status" value="1"/>
</dbReference>
<gene>
    <name evidence="15" type="ORF">IFK94_16185</name>
</gene>
<dbReference type="AlphaFoldDB" id="A0A8J7CFL0"/>
<dbReference type="InterPro" id="IPR020056">
    <property type="entry name" value="Rbsml_bL25/Gln-tRNA_synth_N"/>
</dbReference>
<dbReference type="InterPro" id="IPR020058">
    <property type="entry name" value="Glu/Gln-tRNA-synth_Ib_cat-dom"/>
</dbReference>
<evidence type="ECO:0000256" key="4">
    <source>
        <dbReference type="ARBA" id="ARBA00022598"/>
    </source>
</evidence>
<evidence type="ECO:0000256" key="7">
    <source>
        <dbReference type="ARBA" id="ARBA00022917"/>
    </source>
</evidence>
<keyword evidence="7 11" id="KW-0648">Protein biosynthesis</keyword>
<dbReference type="PROSITE" id="PS00178">
    <property type="entry name" value="AA_TRNA_LIGASE_I"/>
    <property type="match status" value="1"/>
</dbReference>
<dbReference type="SUPFAM" id="SSF50715">
    <property type="entry name" value="Ribosomal protein L25-like"/>
    <property type="match status" value="1"/>
</dbReference>